<proteinExistence type="predicted"/>
<sequence length="374" mass="41967">MQHLSELPPFQKCATQRLFHLEMKTHKVPQADNPLDHKTIAVVVANMISYASSRGVPVTEIIEELGIDPAQLLDPNAKIKEDEFPKIMNMMAASLPGEPFTLDLAKVTPFSILGYMSSAVEFAPSVRDALEMLVQYRSVLSDRLHLTLEETTSHARLGFYHPMDECDNGAMAEFACAMLYRTICDWFELTGAISEIHFAHKPLLELGLYEEFFGTKVTFEQPKNALVIERGSLNKPSRLSSKPLYDYARAHLDRVHKENGLSNLGIQDLQKVHDAICENAAIGEYGAAALAEKLHLSLRTLQRLVGQHGKELREMLEEVRAANAKRLLASPDLGIDAIAHLLGYSDDRAFRRSFKRWANQSPSHYRDTLKANNS</sequence>
<keyword evidence="3" id="KW-0804">Transcription</keyword>
<feature type="domain" description="HTH araC/xylS-type" evidence="4">
    <location>
        <begin position="270"/>
        <end position="368"/>
    </location>
</feature>
<dbReference type="EMBL" id="JABXWT010000033">
    <property type="protein sequence ID" value="NVO58580.1"/>
    <property type="molecule type" value="Genomic_DNA"/>
</dbReference>
<gene>
    <name evidence="5" type="ORF">HW561_22640</name>
</gene>
<evidence type="ECO:0000256" key="1">
    <source>
        <dbReference type="ARBA" id="ARBA00023015"/>
    </source>
</evidence>
<dbReference type="InterPro" id="IPR009057">
    <property type="entry name" value="Homeodomain-like_sf"/>
</dbReference>
<evidence type="ECO:0000256" key="3">
    <source>
        <dbReference type="ARBA" id="ARBA00023163"/>
    </source>
</evidence>
<dbReference type="Gene3D" id="1.10.10.60">
    <property type="entry name" value="Homeodomain-like"/>
    <property type="match status" value="1"/>
</dbReference>
<dbReference type="PROSITE" id="PS00041">
    <property type="entry name" value="HTH_ARAC_FAMILY_1"/>
    <property type="match status" value="1"/>
</dbReference>
<dbReference type="Pfam" id="PF12833">
    <property type="entry name" value="HTH_18"/>
    <property type="match status" value="1"/>
</dbReference>
<organism evidence="5 6">
    <name type="scientific">Ruegeria haliotis</name>
    <dbReference type="NCBI Taxonomy" id="2747601"/>
    <lineage>
        <taxon>Bacteria</taxon>
        <taxon>Pseudomonadati</taxon>
        <taxon>Pseudomonadota</taxon>
        <taxon>Alphaproteobacteria</taxon>
        <taxon>Rhodobacterales</taxon>
        <taxon>Roseobacteraceae</taxon>
        <taxon>Ruegeria</taxon>
    </lineage>
</organism>
<dbReference type="InterPro" id="IPR032687">
    <property type="entry name" value="AraC-type_N"/>
</dbReference>
<comment type="caution">
    <text evidence="5">The sequence shown here is derived from an EMBL/GenBank/DDBJ whole genome shotgun (WGS) entry which is preliminary data.</text>
</comment>
<dbReference type="Pfam" id="PF12625">
    <property type="entry name" value="Arabinose_bd"/>
    <property type="match status" value="1"/>
</dbReference>
<dbReference type="PANTHER" id="PTHR47894:SF4">
    <property type="entry name" value="HTH-TYPE TRANSCRIPTIONAL REGULATOR GADX"/>
    <property type="match status" value="1"/>
</dbReference>
<keyword evidence="2" id="KW-0238">DNA-binding</keyword>
<dbReference type="InterPro" id="IPR018060">
    <property type="entry name" value="HTH_AraC"/>
</dbReference>
<evidence type="ECO:0000313" key="6">
    <source>
        <dbReference type="Proteomes" id="UP000630805"/>
    </source>
</evidence>
<dbReference type="InterPro" id="IPR018062">
    <property type="entry name" value="HTH_AraC-typ_CS"/>
</dbReference>
<reference evidence="5 6" key="1">
    <citation type="submission" date="2020-06" db="EMBL/GenBank/DDBJ databases">
        <authorList>
            <person name="Cao W.R."/>
        </authorList>
    </citation>
    <scope>NUCLEOTIDE SEQUENCE [LARGE SCALE GENOMIC DNA]</scope>
    <source>
        <strain evidence="5 6">B1Z28</strain>
    </source>
</reference>
<evidence type="ECO:0000256" key="2">
    <source>
        <dbReference type="ARBA" id="ARBA00023125"/>
    </source>
</evidence>
<protein>
    <submittedName>
        <fullName evidence="5">AraC family transcriptional regulator ligand-binding domain-containing protein</fullName>
    </submittedName>
</protein>
<keyword evidence="1" id="KW-0805">Transcription regulation</keyword>
<name>A0ABX2PY60_9RHOB</name>
<dbReference type="Proteomes" id="UP000630805">
    <property type="component" value="Unassembled WGS sequence"/>
</dbReference>
<dbReference type="RefSeq" id="WP_176867621.1">
    <property type="nucleotide sequence ID" value="NZ_JABXWT010000033.1"/>
</dbReference>
<dbReference type="SMART" id="SM00342">
    <property type="entry name" value="HTH_ARAC"/>
    <property type="match status" value="1"/>
</dbReference>
<evidence type="ECO:0000313" key="5">
    <source>
        <dbReference type="EMBL" id="NVO58580.1"/>
    </source>
</evidence>
<accession>A0ABX2PY60</accession>
<dbReference type="PANTHER" id="PTHR47894">
    <property type="entry name" value="HTH-TYPE TRANSCRIPTIONAL REGULATOR GADX"/>
    <property type="match status" value="1"/>
</dbReference>
<dbReference type="PROSITE" id="PS01124">
    <property type="entry name" value="HTH_ARAC_FAMILY_2"/>
    <property type="match status" value="1"/>
</dbReference>
<dbReference type="SUPFAM" id="SSF46689">
    <property type="entry name" value="Homeodomain-like"/>
    <property type="match status" value="1"/>
</dbReference>
<evidence type="ECO:0000259" key="4">
    <source>
        <dbReference type="PROSITE" id="PS01124"/>
    </source>
</evidence>
<keyword evidence="6" id="KW-1185">Reference proteome</keyword>